<keyword evidence="3 7" id="KW-0547">Nucleotide-binding</keyword>
<feature type="binding site" evidence="7">
    <location>
        <position position="137"/>
    </location>
    <ligand>
        <name>Zn(2+)</name>
        <dbReference type="ChEBI" id="CHEBI:29105"/>
    </ligand>
</feature>
<feature type="binding site" evidence="7">
    <location>
        <position position="265"/>
    </location>
    <ligand>
        <name>ATP</name>
        <dbReference type="ChEBI" id="CHEBI:30616"/>
    </ligand>
</feature>
<dbReference type="InterPro" id="IPR000924">
    <property type="entry name" value="Glu/Gln-tRNA-synth"/>
</dbReference>
<dbReference type="GO" id="GO:0005524">
    <property type="term" value="F:ATP binding"/>
    <property type="evidence" value="ECO:0007669"/>
    <property type="project" value="UniProtKB-KW"/>
</dbReference>
<keyword evidence="8" id="KW-0648">Protein biosynthesis</keyword>
<reference evidence="11 12" key="1">
    <citation type="submission" date="2019-08" db="EMBL/GenBank/DDBJ databases">
        <title>In-depth cultivation of the pig gut microbiome towards novel bacterial diversity and tailored functional studies.</title>
        <authorList>
            <person name="Wylensek D."/>
            <person name="Hitch T.C.A."/>
            <person name="Clavel T."/>
        </authorList>
    </citation>
    <scope>NUCLEOTIDE SEQUENCE [LARGE SCALE GENOMIC DNA]</scope>
    <source>
        <strain evidence="11 12">CA-Schmier-601-WT-1</strain>
    </source>
</reference>
<sequence length="333" mass="36489">MTTSLPQDATPQEGAPKPPAVGRLAPTPSGRMHLGNAFSALVAWASARSQGGRVILRIEDLDPRAQDPQNAQMLVDDLRWLGIDWDEGPVYQSDRTDVYLQQIDALAQKGITYPCFCTRSELHAATAPHASDGTYLYPGTCRGLSPREVAERSRKRRPATRLMVPAEDDPNGTIVFEDLGYGAHEECLAHECGDFLIRRSDGVVAYQLAVVVDDCQMGVTEVVRGRDLLPSSARQIYLAGLLGMTPPRYGHVPLLVAPDGRRLSKRDHDLSLQALREENVSPKVVVGLLASYIGLAEGGEEIDAADFERRFSWDAIRSHRDDIQADASALLPR</sequence>
<dbReference type="GO" id="GO:0006400">
    <property type="term" value="P:tRNA modification"/>
    <property type="evidence" value="ECO:0007669"/>
    <property type="project" value="InterPro"/>
</dbReference>
<evidence type="ECO:0000256" key="4">
    <source>
        <dbReference type="ARBA" id="ARBA00022833"/>
    </source>
</evidence>
<dbReference type="EMBL" id="VUNC01000001">
    <property type="protein sequence ID" value="MST71685.1"/>
    <property type="molecule type" value="Genomic_DNA"/>
</dbReference>
<dbReference type="AlphaFoldDB" id="A0A6N7XNM3"/>
<dbReference type="SUPFAM" id="SSF52374">
    <property type="entry name" value="Nucleotidylyl transferase"/>
    <property type="match status" value="1"/>
</dbReference>
<comment type="similarity">
    <text evidence="7">Belongs to the class-I aminoacyl-tRNA synthetase family. GluQ subfamily.</text>
</comment>
<dbReference type="Proteomes" id="UP000469325">
    <property type="component" value="Unassembled WGS sequence"/>
</dbReference>
<dbReference type="HAMAP" id="MF_01428">
    <property type="entry name" value="Glu_Q_tRNA_synth"/>
    <property type="match status" value="1"/>
</dbReference>
<dbReference type="GO" id="GO:0006424">
    <property type="term" value="P:glutamyl-tRNA aminoacylation"/>
    <property type="evidence" value="ECO:0007669"/>
    <property type="project" value="InterPro"/>
</dbReference>
<evidence type="ECO:0000256" key="8">
    <source>
        <dbReference type="RuleBase" id="RU363037"/>
    </source>
</evidence>
<feature type="short sequence motif" description="'KMSKS' region" evidence="7">
    <location>
        <begin position="262"/>
        <end position="266"/>
    </location>
</feature>
<keyword evidence="6 7" id="KW-0030">Aminoacyl-tRNA synthetase</keyword>
<feature type="short sequence motif" description="'HIGH' region" evidence="7">
    <location>
        <begin position="26"/>
        <end position="36"/>
    </location>
</feature>
<feature type="binding site" evidence="7">
    <location>
        <position position="59"/>
    </location>
    <ligand>
        <name>L-glutamate</name>
        <dbReference type="ChEBI" id="CHEBI:29985"/>
    </ligand>
</feature>
<evidence type="ECO:0000256" key="3">
    <source>
        <dbReference type="ARBA" id="ARBA00022741"/>
    </source>
</evidence>
<dbReference type="Gene3D" id="3.40.50.620">
    <property type="entry name" value="HUPs"/>
    <property type="match status" value="1"/>
</dbReference>
<evidence type="ECO:0000313" key="12">
    <source>
        <dbReference type="Proteomes" id="UP000469325"/>
    </source>
</evidence>
<evidence type="ECO:0000256" key="9">
    <source>
        <dbReference type="SAM" id="MobiDB-lite"/>
    </source>
</evidence>
<dbReference type="GO" id="GO:0004818">
    <property type="term" value="F:glutamate-tRNA ligase activity"/>
    <property type="evidence" value="ECO:0007669"/>
    <property type="project" value="TreeGrafter"/>
</dbReference>
<feature type="region of interest" description="Disordered" evidence="9">
    <location>
        <begin position="1"/>
        <end position="28"/>
    </location>
</feature>
<dbReference type="InterPro" id="IPR022380">
    <property type="entry name" value="Glu-Q_tRNA(Asp)_Synthase"/>
</dbReference>
<proteinExistence type="inferred from homology"/>
<keyword evidence="12" id="KW-1185">Reference proteome</keyword>
<gene>
    <name evidence="7" type="primary">gluQ</name>
    <name evidence="11" type="ORF">FYJ68_00935</name>
</gene>
<dbReference type="PROSITE" id="PS00178">
    <property type="entry name" value="AA_TRNA_LIGASE_I"/>
    <property type="match status" value="1"/>
</dbReference>
<keyword evidence="5 7" id="KW-0067">ATP-binding</keyword>
<dbReference type="InterPro" id="IPR001412">
    <property type="entry name" value="aa-tRNA-synth_I_CS"/>
</dbReference>
<dbReference type="RefSeq" id="WP_154433448.1">
    <property type="nucleotide sequence ID" value="NZ_VUNC01000001.1"/>
</dbReference>
<evidence type="ECO:0000313" key="11">
    <source>
        <dbReference type="EMBL" id="MST71685.1"/>
    </source>
</evidence>
<keyword evidence="1 7" id="KW-0436">Ligase</keyword>
<dbReference type="EC" id="6.1.1.-" evidence="7"/>
<feature type="binding site" evidence="7">
    <location>
        <position position="224"/>
    </location>
    <ligand>
        <name>L-glutamate</name>
        <dbReference type="ChEBI" id="CHEBI:29985"/>
    </ligand>
</feature>
<dbReference type="InterPro" id="IPR049940">
    <property type="entry name" value="GluQ/Sye"/>
</dbReference>
<dbReference type="NCBIfam" id="NF004315">
    <property type="entry name" value="PRK05710.1-4"/>
    <property type="match status" value="1"/>
</dbReference>
<dbReference type="GO" id="GO:0008270">
    <property type="term" value="F:zinc ion binding"/>
    <property type="evidence" value="ECO:0007669"/>
    <property type="project" value="UniProtKB-UniRule"/>
</dbReference>
<comment type="cofactor">
    <cofactor evidence="7">
        <name>Zn(2+)</name>
        <dbReference type="ChEBI" id="CHEBI:29105"/>
    </cofactor>
    <text evidence="7">Binds 1 zinc ion per subunit.</text>
</comment>
<evidence type="ECO:0000256" key="7">
    <source>
        <dbReference type="HAMAP-Rule" id="MF_01428"/>
    </source>
</evidence>
<evidence type="ECO:0000256" key="2">
    <source>
        <dbReference type="ARBA" id="ARBA00022723"/>
    </source>
</evidence>
<evidence type="ECO:0000259" key="10">
    <source>
        <dbReference type="Pfam" id="PF00749"/>
    </source>
</evidence>
<dbReference type="InterPro" id="IPR020058">
    <property type="entry name" value="Glu/Gln-tRNA-synth_Ib_cat-dom"/>
</dbReference>
<dbReference type="NCBIfam" id="TIGR03838">
    <property type="entry name" value="queuosine_YadB"/>
    <property type="match status" value="1"/>
</dbReference>
<evidence type="ECO:0000256" key="6">
    <source>
        <dbReference type="ARBA" id="ARBA00023146"/>
    </source>
</evidence>
<dbReference type="PANTHER" id="PTHR43311:SF1">
    <property type="entry name" value="GLUTAMYL-Q TRNA(ASP) SYNTHETASE"/>
    <property type="match status" value="1"/>
</dbReference>
<comment type="caution">
    <text evidence="11">The sequence shown here is derived from an EMBL/GenBank/DDBJ whole genome shotgun (WGS) entry which is preliminary data.</text>
</comment>
<evidence type="ECO:0000256" key="5">
    <source>
        <dbReference type="ARBA" id="ARBA00022840"/>
    </source>
</evidence>
<feature type="binding site" evidence="7">
    <location>
        <position position="141"/>
    </location>
    <ligand>
        <name>Zn(2+)</name>
        <dbReference type="ChEBI" id="CHEBI:29105"/>
    </ligand>
</feature>
<name>A0A6N7XNM3_9ACTN</name>
<evidence type="ECO:0000256" key="1">
    <source>
        <dbReference type="ARBA" id="ARBA00022598"/>
    </source>
</evidence>
<accession>A0A6N7XNM3</accession>
<feature type="binding site" evidence="7">
    <location>
        <position position="115"/>
    </location>
    <ligand>
        <name>Zn(2+)</name>
        <dbReference type="ChEBI" id="CHEBI:29105"/>
    </ligand>
</feature>
<keyword evidence="2 7" id="KW-0479">Metal-binding</keyword>
<dbReference type="PRINTS" id="PR00987">
    <property type="entry name" value="TRNASYNTHGLU"/>
</dbReference>
<organism evidence="11 12">
    <name type="scientific">Olsenella porci</name>
    <dbReference type="NCBI Taxonomy" id="2652279"/>
    <lineage>
        <taxon>Bacteria</taxon>
        <taxon>Bacillati</taxon>
        <taxon>Actinomycetota</taxon>
        <taxon>Coriobacteriia</taxon>
        <taxon>Coriobacteriales</taxon>
        <taxon>Atopobiaceae</taxon>
        <taxon>Olsenella</taxon>
    </lineage>
</organism>
<dbReference type="InterPro" id="IPR014729">
    <property type="entry name" value="Rossmann-like_a/b/a_fold"/>
</dbReference>
<protein>
    <recommendedName>
        <fullName evidence="7">Glutamyl-Q tRNA(Asp) synthetase</fullName>
        <shortName evidence="7">Glu-Q-RSs</shortName>
        <ecNumber evidence="7">6.1.1.-</ecNumber>
    </recommendedName>
</protein>
<dbReference type="NCBIfam" id="NF004314">
    <property type="entry name" value="PRK05710.1-3"/>
    <property type="match status" value="1"/>
</dbReference>
<dbReference type="Pfam" id="PF00749">
    <property type="entry name" value="tRNA-synt_1c"/>
    <property type="match status" value="1"/>
</dbReference>
<feature type="binding site" evidence="7">
    <location>
        <position position="206"/>
    </location>
    <ligand>
        <name>L-glutamate</name>
        <dbReference type="ChEBI" id="CHEBI:29985"/>
    </ligand>
</feature>
<feature type="domain" description="Glutamyl/glutaminyl-tRNA synthetase class Ib catalytic" evidence="10">
    <location>
        <begin position="23"/>
        <end position="292"/>
    </location>
</feature>
<comment type="function">
    <text evidence="7">Catalyzes the tRNA-independent activation of glutamate in presence of ATP and the subsequent transfer of glutamate onto a tRNA(Asp). Glutamate is transferred on the 2-amino-5-(4,5-dihydroxy-2-cyclopenten-1-yl) moiety of the queuosine in the wobble position of the QUC anticodon.</text>
</comment>
<feature type="compositionally biased region" description="Polar residues" evidence="9">
    <location>
        <begin position="1"/>
        <end position="10"/>
    </location>
</feature>
<feature type="binding site" evidence="7">
    <location>
        <position position="117"/>
    </location>
    <ligand>
        <name>Zn(2+)</name>
        <dbReference type="ChEBI" id="CHEBI:29105"/>
    </ligand>
</feature>
<dbReference type="PANTHER" id="PTHR43311">
    <property type="entry name" value="GLUTAMATE--TRNA LIGASE"/>
    <property type="match status" value="1"/>
</dbReference>
<feature type="binding site" evidence="7">
    <location>
        <begin position="23"/>
        <end position="27"/>
    </location>
    <ligand>
        <name>L-glutamate</name>
        <dbReference type="ChEBI" id="CHEBI:29985"/>
    </ligand>
</feature>
<keyword evidence="4 7" id="KW-0862">Zinc</keyword>
<dbReference type="GO" id="GO:0005829">
    <property type="term" value="C:cytosol"/>
    <property type="evidence" value="ECO:0007669"/>
    <property type="project" value="TreeGrafter"/>
</dbReference>